<organism evidence="2 3">
    <name type="scientific">Candidatus Fimimonas merdipullorum</name>
    <dbReference type="NCBI Taxonomy" id="2840822"/>
    <lineage>
        <taxon>Bacteria</taxon>
        <taxon>Pseudomonadati</taxon>
        <taxon>Myxococcota</taxon>
        <taxon>Myxococcia</taxon>
        <taxon>Myxococcales</taxon>
        <taxon>Cystobacterineae</taxon>
        <taxon>Myxococcaceae</taxon>
        <taxon>Myxococcaceae incertae sedis</taxon>
        <taxon>Candidatus Fimimonas</taxon>
    </lineage>
</organism>
<comment type="caution">
    <text evidence="2">The sequence shown here is derived from an EMBL/GenBank/DDBJ whole genome shotgun (WGS) entry which is preliminary data.</text>
</comment>
<evidence type="ECO:0000313" key="3">
    <source>
        <dbReference type="Proteomes" id="UP000886852"/>
    </source>
</evidence>
<evidence type="ECO:0000256" key="1">
    <source>
        <dbReference type="SAM" id="MobiDB-lite"/>
    </source>
</evidence>
<sequence length="48" mass="5121">MKDDGAMTARGRRTQKLISPSIVVTVHAKAAKGSTHKGNGENGRLRFA</sequence>
<accession>A0A9D1SQD7</accession>
<reference evidence="2" key="1">
    <citation type="submission" date="2020-10" db="EMBL/GenBank/DDBJ databases">
        <authorList>
            <person name="Gilroy R."/>
        </authorList>
    </citation>
    <scope>NUCLEOTIDE SEQUENCE</scope>
    <source>
        <strain evidence="2">ChiHjej12B11-7776</strain>
    </source>
</reference>
<dbReference type="AlphaFoldDB" id="A0A9D1SQD7"/>
<reference evidence="2" key="2">
    <citation type="journal article" date="2021" name="PeerJ">
        <title>Extensive microbial diversity within the chicken gut microbiome revealed by metagenomics and culture.</title>
        <authorList>
            <person name="Gilroy R."/>
            <person name="Ravi A."/>
            <person name="Getino M."/>
            <person name="Pursley I."/>
            <person name="Horton D.L."/>
            <person name="Alikhan N.F."/>
            <person name="Baker D."/>
            <person name="Gharbi K."/>
            <person name="Hall N."/>
            <person name="Watson M."/>
            <person name="Adriaenssens E.M."/>
            <person name="Foster-Nyarko E."/>
            <person name="Jarju S."/>
            <person name="Secka A."/>
            <person name="Antonio M."/>
            <person name="Oren A."/>
            <person name="Chaudhuri R.R."/>
            <person name="La Ragione R."/>
            <person name="Hildebrand F."/>
            <person name="Pallen M.J."/>
        </authorList>
    </citation>
    <scope>NUCLEOTIDE SEQUENCE</scope>
    <source>
        <strain evidence="2">ChiHjej12B11-7776</strain>
    </source>
</reference>
<evidence type="ECO:0000313" key="2">
    <source>
        <dbReference type="EMBL" id="HIU91314.1"/>
    </source>
</evidence>
<protein>
    <submittedName>
        <fullName evidence="2">Uncharacterized protein</fullName>
    </submittedName>
</protein>
<name>A0A9D1SQD7_9BACT</name>
<feature type="region of interest" description="Disordered" evidence="1">
    <location>
        <begin position="29"/>
        <end position="48"/>
    </location>
</feature>
<proteinExistence type="predicted"/>
<dbReference type="EMBL" id="DVOC01000084">
    <property type="protein sequence ID" value="HIU91314.1"/>
    <property type="molecule type" value="Genomic_DNA"/>
</dbReference>
<dbReference type="Proteomes" id="UP000886852">
    <property type="component" value="Unassembled WGS sequence"/>
</dbReference>
<gene>
    <name evidence="2" type="ORF">IAC72_04825</name>
</gene>